<evidence type="ECO:0000313" key="2">
    <source>
        <dbReference type="EMBL" id="PWA93095.1"/>
    </source>
</evidence>
<accession>A0A2U1Q520</accession>
<comment type="caution">
    <text evidence="2">The sequence shown here is derived from an EMBL/GenBank/DDBJ whole genome shotgun (WGS) entry which is preliminary data.</text>
</comment>
<organism evidence="2 3">
    <name type="scientific">Artemisia annua</name>
    <name type="common">Sweet wormwood</name>
    <dbReference type="NCBI Taxonomy" id="35608"/>
    <lineage>
        <taxon>Eukaryota</taxon>
        <taxon>Viridiplantae</taxon>
        <taxon>Streptophyta</taxon>
        <taxon>Embryophyta</taxon>
        <taxon>Tracheophyta</taxon>
        <taxon>Spermatophyta</taxon>
        <taxon>Magnoliopsida</taxon>
        <taxon>eudicotyledons</taxon>
        <taxon>Gunneridae</taxon>
        <taxon>Pentapetalae</taxon>
        <taxon>asterids</taxon>
        <taxon>campanulids</taxon>
        <taxon>Asterales</taxon>
        <taxon>Asteraceae</taxon>
        <taxon>Asteroideae</taxon>
        <taxon>Anthemideae</taxon>
        <taxon>Artemisiinae</taxon>
        <taxon>Artemisia</taxon>
    </lineage>
</organism>
<reference evidence="2 3" key="1">
    <citation type="journal article" date="2018" name="Mol. Plant">
        <title>The genome of Artemisia annua provides insight into the evolution of Asteraceae family and artemisinin biosynthesis.</title>
        <authorList>
            <person name="Shen Q."/>
            <person name="Zhang L."/>
            <person name="Liao Z."/>
            <person name="Wang S."/>
            <person name="Yan T."/>
            <person name="Shi P."/>
            <person name="Liu M."/>
            <person name="Fu X."/>
            <person name="Pan Q."/>
            <person name="Wang Y."/>
            <person name="Lv Z."/>
            <person name="Lu X."/>
            <person name="Zhang F."/>
            <person name="Jiang W."/>
            <person name="Ma Y."/>
            <person name="Chen M."/>
            <person name="Hao X."/>
            <person name="Li L."/>
            <person name="Tang Y."/>
            <person name="Lv G."/>
            <person name="Zhou Y."/>
            <person name="Sun X."/>
            <person name="Brodelius P.E."/>
            <person name="Rose J.K.C."/>
            <person name="Tang K."/>
        </authorList>
    </citation>
    <scope>NUCLEOTIDE SEQUENCE [LARGE SCALE GENOMIC DNA]</scope>
    <source>
        <strain evidence="3">cv. Huhao1</strain>
        <tissue evidence="2">Leaf</tissue>
    </source>
</reference>
<dbReference type="EMBL" id="PKPP01000411">
    <property type="protein sequence ID" value="PWA93095.1"/>
    <property type="molecule type" value="Genomic_DNA"/>
</dbReference>
<sequence>MENPIPATTPTIPGTTSSILATTTTKAVTHVKDVKSSENLDDTLATVVVGDGVQNIHPHIYTRASSLDDTLAKAFHAQCHVHNNDAPDWNADSGATDHMAPNQESLDHVVPYKCNHHVIFGNGKKLPITHMGSSTVANNIPLRNVLVIPNLTKKLLSISKLTSDHPVDVLIGKQNRYSLEGRVKMDSMSSRMNLELLLLKFLIRPPTNYGTLV</sequence>
<name>A0A2U1Q520_ARTAN</name>
<gene>
    <name evidence="2" type="ORF">CTI12_AA074040</name>
</gene>
<evidence type="ECO:0000313" key="3">
    <source>
        <dbReference type="Proteomes" id="UP000245207"/>
    </source>
</evidence>
<feature type="domain" description="Retrovirus-related Pol polyprotein from transposon TNT 1-94-like beta-barrel" evidence="1">
    <location>
        <begin position="89"/>
        <end position="163"/>
    </location>
</feature>
<dbReference type="Proteomes" id="UP000245207">
    <property type="component" value="Unassembled WGS sequence"/>
</dbReference>
<proteinExistence type="predicted"/>
<dbReference type="AlphaFoldDB" id="A0A2U1Q520"/>
<keyword evidence="3" id="KW-1185">Reference proteome</keyword>
<dbReference type="Pfam" id="PF22936">
    <property type="entry name" value="Pol_BBD"/>
    <property type="match status" value="1"/>
</dbReference>
<dbReference type="OrthoDB" id="1194573at2759"/>
<evidence type="ECO:0000259" key="1">
    <source>
        <dbReference type="Pfam" id="PF22936"/>
    </source>
</evidence>
<dbReference type="STRING" id="35608.A0A2U1Q520"/>
<protein>
    <submittedName>
        <fullName evidence="2">Ribonuclease H-like domain-containing protein</fullName>
    </submittedName>
</protein>
<dbReference type="InterPro" id="IPR054722">
    <property type="entry name" value="PolX-like_BBD"/>
</dbReference>